<evidence type="ECO:0000313" key="2">
    <source>
        <dbReference type="Proteomes" id="UP000319432"/>
    </source>
</evidence>
<sequence length="82" mass="9508">MTTLTTEKMISDYILEHVNVEELDYDLLIFDEGLVNSLFAIQLMTYLEKTFSIKITMDDLDFENYRSINAISNFVKSKQSGV</sequence>
<dbReference type="OrthoDB" id="677810at2"/>
<keyword evidence="2" id="KW-1185">Reference proteome</keyword>
<dbReference type="Pfam" id="PF00550">
    <property type="entry name" value="PP-binding"/>
    <property type="match status" value="1"/>
</dbReference>
<dbReference type="InterPro" id="IPR009081">
    <property type="entry name" value="PP-bd_ACP"/>
</dbReference>
<dbReference type="SUPFAM" id="SSF47336">
    <property type="entry name" value="ACP-like"/>
    <property type="match status" value="1"/>
</dbReference>
<gene>
    <name evidence="1" type="ORF">EEL30_15075</name>
</gene>
<proteinExistence type="predicted"/>
<dbReference type="AlphaFoldDB" id="A0A502J3U7"/>
<dbReference type="Proteomes" id="UP000319432">
    <property type="component" value="Chromosome"/>
</dbReference>
<dbReference type="InterPro" id="IPR036736">
    <property type="entry name" value="ACP-like_sf"/>
</dbReference>
<evidence type="ECO:0000313" key="1">
    <source>
        <dbReference type="EMBL" id="QDX93496.1"/>
    </source>
</evidence>
<name>A0A502J3U7_BRELA</name>
<accession>A0A502J3U7</accession>
<dbReference type="Gene3D" id="1.10.1200.10">
    <property type="entry name" value="ACP-like"/>
    <property type="match status" value="1"/>
</dbReference>
<dbReference type="PROSITE" id="PS50075">
    <property type="entry name" value="CARRIER"/>
    <property type="match status" value="1"/>
</dbReference>
<reference evidence="1 2" key="1">
    <citation type="submission" date="2018-11" db="EMBL/GenBank/DDBJ databases">
        <title>Phylogenetic determinants of toxin gene distribution in genomes of Brevibacillus laterosporus.</title>
        <authorList>
            <person name="Glare T.R."/>
            <person name="Durrant A."/>
            <person name="Berry C."/>
            <person name="Palma L."/>
            <person name="Ormskirk M."/>
            <person name="Cox M.O."/>
        </authorList>
    </citation>
    <scope>NUCLEOTIDE SEQUENCE [LARGE SCALE GENOMIC DNA]</scope>
    <source>
        <strain evidence="1 2">1821L</strain>
    </source>
</reference>
<protein>
    <submittedName>
        <fullName evidence="1">Acyl carrier protein</fullName>
    </submittedName>
</protein>
<organism evidence="1 2">
    <name type="scientific">Brevibacillus laterosporus</name>
    <name type="common">Bacillus laterosporus</name>
    <dbReference type="NCBI Taxonomy" id="1465"/>
    <lineage>
        <taxon>Bacteria</taxon>
        <taxon>Bacillati</taxon>
        <taxon>Bacillota</taxon>
        <taxon>Bacilli</taxon>
        <taxon>Bacillales</taxon>
        <taxon>Paenibacillaceae</taxon>
        <taxon>Brevibacillus</taxon>
    </lineage>
</organism>
<dbReference type="EMBL" id="CP033464">
    <property type="protein sequence ID" value="QDX93496.1"/>
    <property type="molecule type" value="Genomic_DNA"/>
</dbReference>